<feature type="region of interest" description="Disordered" evidence="1">
    <location>
        <begin position="87"/>
        <end position="109"/>
    </location>
</feature>
<keyword evidence="4" id="KW-1185">Reference proteome</keyword>
<evidence type="ECO:0000313" key="2">
    <source>
        <dbReference type="EMBL" id="MDP9903218.1"/>
    </source>
</evidence>
<evidence type="ECO:0000256" key="1">
    <source>
        <dbReference type="SAM" id="MobiDB-lite"/>
    </source>
</evidence>
<dbReference type="RefSeq" id="WP_306958837.1">
    <property type="nucleotide sequence ID" value="NZ_JAUSRG010000001.1"/>
</dbReference>
<dbReference type="AlphaFoldDB" id="A0AAW8D5R8"/>
<sequence>MSTAPVPKFTDKLGATGEAGDQVIVPVLDQDGYAQLTLATVVEVIRQAPSPFTSELSVRTRVDNEESCIYEPEDIIVLAPPASARVADSSTTHPMSLEHPIGATKACSP</sequence>
<evidence type="ECO:0000313" key="3">
    <source>
        <dbReference type="EMBL" id="MDQ0180129.1"/>
    </source>
</evidence>
<dbReference type="EMBL" id="JAUSTF010000002">
    <property type="protein sequence ID" value="MDQ0180129.1"/>
    <property type="molecule type" value="Genomic_DNA"/>
</dbReference>
<name>A0AAW8D5R8_9MICC</name>
<dbReference type="Proteomes" id="UP001242995">
    <property type="component" value="Unassembled WGS sequence"/>
</dbReference>
<proteinExistence type="predicted"/>
<reference evidence="2 4" key="1">
    <citation type="submission" date="2023-07" db="EMBL/GenBank/DDBJ databases">
        <title>Sorghum-associated microbial communities from plants grown in Nebraska, USA.</title>
        <authorList>
            <person name="Schachtman D."/>
        </authorList>
    </citation>
    <scope>NUCLEOTIDE SEQUENCE</scope>
    <source>
        <strain evidence="2">DS1006</strain>
        <strain evidence="3 4">DS1016</strain>
    </source>
</reference>
<organism evidence="2 5">
    <name type="scientific">Arthrobacter bambusae</name>
    <dbReference type="NCBI Taxonomy" id="1338426"/>
    <lineage>
        <taxon>Bacteria</taxon>
        <taxon>Bacillati</taxon>
        <taxon>Actinomycetota</taxon>
        <taxon>Actinomycetes</taxon>
        <taxon>Micrococcales</taxon>
        <taxon>Micrococcaceae</taxon>
        <taxon>Arthrobacter</taxon>
    </lineage>
</organism>
<protein>
    <submittedName>
        <fullName evidence="2">Uncharacterized protein</fullName>
    </submittedName>
</protein>
<accession>A0AAW8D5R8</accession>
<dbReference type="EMBL" id="JAUSRG010000001">
    <property type="protein sequence ID" value="MDP9903218.1"/>
    <property type="molecule type" value="Genomic_DNA"/>
</dbReference>
<comment type="caution">
    <text evidence="2">The sequence shown here is derived from an EMBL/GenBank/DDBJ whole genome shotgun (WGS) entry which is preliminary data.</text>
</comment>
<evidence type="ECO:0000313" key="5">
    <source>
        <dbReference type="Proteomes" id="UP001242995"/>
    </source>
</evidence>
<gene>
    <name evidence="2" type="ORF">J2S90_000158</name>
    <name evidence="3" type="ORF">J2S93_001545</name>
</gene>
<evidence type="ECO:0000313" key="4">
    <source>
        <dbReference type="Proteomes" id="UP001230951"/>
    </source>
</evidence>
<dbReference type="Proteomes" id="UP001230951">
    <property type="component" value="Unassembled WGS sequence"/>
</dbReference>